<dbReference type="Gene3D" id="3.30.10.20">
    <property type="match status" value="3"/>
</dbReference>
<protein>
    <recommendedName>
        <fullName evidence="1">non-specific serine/threonine protein kinase</fullName>
        <ecNumber evidence="1">2.7.11.1</ecNumber>
    </recommendedName>
</protein>
<comment type="caution">
    <text evidence="14">The sequence shown here is derived from an EMBL/GenBank/DDBJ whole genome shotgun (WGS) entry which is preliminary data.</text>
</comment>
<dbReference type="InterPro" id="IPR017441">
    <property type="entry name" value="Protein_kinase_ATP_BS"/>
</dbReference>
<evidence type="ECO:0000256" key="5">
    <source>
        <dbReference type="ARBA" id="ARBA00022777"/>
    </source>
</evidence>
<evidence type="ECO:0000256" key="8">
    <source>
        <dbReference type="ARBA" id="ARBA00048679"/>
    </source>
</evidence>
<organism evidence="14 15">
    <name type="scientific">Lachnotalea glycerini</name>
    <dbReference type="NCBI Taxonomy" id="1763509"/>
    <lineage>
        <taxon>Bacteria</taxon>
        <taxon>Bacillati</taxon>
        <taxon>Bacillota</taxon>
        <taxon>Clostridia</taxon>
        <taxon>Lachnospirales</taxon>
        <taxon>Lachnospiraceae</taxon>
        <taxon>Lachnotalea</taxon>
    </lineage>
</organism>
<dbReference type="SUPFAM" id="SSF56112">
    <property type="entry name" value="Protein kinase-like (PK-like)"/>
    <property type="match status" value="1"/>
</dbReference>
<evidence type="ECO:0000313" key="15">
    <source>
        <dbReference type="Proteomes" id="UP000247523"/>
    </source>
</evidence>
<dbReference type="PROSITE" id="PS00108">
    <property type="entry name" value="PROTEIN_KINASE_ST"/>
    <property type="match status" value="1"/>
</dbReference>
<name>A0A318ELG2_9FIRM</name>
<feature type="region of interest" description="Disordered" evidence="10">
    <location>
        <begin position="311"/>
        <end position="349"/>
    </location>
</feature>
<feature type="binding site" evidence="9">
    <location>
        <position position="41"/>
    </location>
    <ligand>
        <name>ATP</name>
        <dbReference type="ChEBI" id="CHEBI:30616"/>
    </ligand>
</feature>
<keyword evidence="11" id="KW-1133">Transmembrane helix</keyword>
<dbReference type="PROSITE" id="PS50011">
    <property type="entry name" value="PROTEIN_KINASE_DOM"/>
    <property type="match status" value="1"/>
</dbReference>
<comment type="catalytic activity">
    <reaction evidence="7">
        <text>L-threonyl-[protein] + ATP = O-phospho-L-threonyl-[protein] + ADP + H(+)</text>
        <dbReference type="Rhea" id="RHEA:46608"/>
        <dbReference type="Rhea" id="RHEA-COMP:11060"/>
        <dbReference type="Rhea" id="RHEA-COMP:11605"/>
        <dbReference type="ChEBI" id="CHEBI:15378"/>
        <dbReference type="ChEBI" id="CHEBI:30013"/>
        <dbReference type="ChEBI" id="CHEBI:30616"/>
        <dbReference type="ChEBI" id="CHEBI:61977"/>
        <dbReference type="ChEBI" id="CHEBI:456216"/>
        <dbReference type="EC" id="2.7.11.1"/>
    </reaction>
</comment>
<feature type="domain" description="PASTA" evidence="13">
    <location>
        <begin position="537"/>
        <end position="604"/>
    </location>
</feature>
<dbReference type="CDD" id="cd06577">
    <property type="entry name" value="PASTA_pknB"/>
    <property type="match status" value="3"/>
</dbReference>
<keyword evidence="6 9" id="KW-0067">ATP-binding</keyword>
<dbReference type="PROSITE" id="PS51178">
    <property type="entry name" value="PASTA"/>
    <property type="match status" value="3"/>
</dbReference>
<keyword evidence="2" id="KW-0723">Serine/threonine-protein kinase</keyword>
<keyword evidence="11" id="KW-0812">Transmembrane</keyword>
<dbReference type="RefSeq" id="WP_110291223.1">
    <property type="nucleotide sequence ID" value="NZ_QICS01000006.1"/>
</dbReference>
<dbReference type="InterPro" id="IPR008271">
    <property type="entry name" value="Ser/Thr_kinase_AS"/>
</dbReference>
<gene>
    <name evidence="14" type="ORF">C8E03_106160</name>
</gene>
<dbReference type="NCBIfam" id="NF033483">
    <property type="entry name" value="PknB_PASTA_kin"/>
    <property type="match status" value="1"/>
</dbReference>
<feature type="domain" description="PASTA" evidence="13">
    <location>
        <begin position="470"/>
        <end position="536"/>
    </location>
</feature>
<dbReference type="InterPro" id="IPR000719">
    <property type="entry name" value="Prot_kinase_dom"/>
</dbReference>
<dbReference type="EC" id="2.7.11.1" evidence="1"/>
<dbReference type="GO" id="GO:0004674">
    <property type="term" value="F:protein serine/threonine kinase activity"/>
    <property type="evidence" value="ECO:0007669"/>
    <property type="project" value="UniProtKB-KW"/>
</dbReference>
<evidence type="ECO:0000259" key="12">
    <source>
        <dbReference type="PROSITE" id="PS50011"/>
    </source>
</evidence>
<evidence type="ECO:0000256" key="10">
    <source>
        <dbReference type="SAM" id="MobiDB-lite"/>
    </source>
</evidence>
<keyword evidence="11" id="KW-0472">Membrane</keyword>
<accession>A0A318ELG2</accession>
<evidence type="ECO:0000256" key="4">
    <source>
        <dbReference type="ARBA" id="ARBA00022741"/>
    </source>
</evidence>
<dbReference type="CDD" id="cd14014">
    <property type="entry name" value="STKc_PknB_like"/>
    <property type="match status" value="1"/>
</dbReference>
<dbReference type="Pfam" id="PF00069">
    <property type="entry name" value="Pkinase"/>
    <property type="match status" value="1"/>
</dbReference>
<proteinExistence type="predicted"/>
<evidence type="ECO:0000256" key="3">
    <source>
        <dbReference type="ARBA" id="ARBA00022679"/>
    </source>
</evidence>
<reference evidence="14 15" key="1">
    <citation type="submission" date="2018-05" db="EMBL/GenBank/DDBJ databases">
        <title>Genomic Encyclopedia of Type Strains, Phase IV (KMG-IV): sequencing the most valuable type-strain genomes for metagenomic binning, comparative biology and taxonomic classification.</title>
        <authorList>
            <person name="Goeker M."/>
        </authorList>
    </citation>
    <scope>NUCLEOTIDE SEQUENCE [LARGE SCALE GENOMIC DNA]</scope>
    <source>
        <strain evidence="14 15">DSM 28816</strain>
    </source>
</reference>
<dbReference type="AlphaFoldDB" id="A0A318ELG2"/>
<dbReference type="PANTHER" id="PTHR43289:SF34">
    <property type="entry name" value="SERINE_THREONINE-PROTEIN KINASE YBDM-RELATED"/>
    <property type="match status" value="1"/>
</dbReference>
<dbReference type="FunFam" id="3.30.200.20:FF:000035">
    <property type="entry name" value="Serine/threonine protein kinase Stk1"/>
    <property type="match status" value="1"/>
</dbReference>
<evidence type="ECO:0000256" key="9">
    <source>
        <dbReference type="PROSITE-ProRule" id="PRU10141"/>
    </source>
</evidence>
<feature type="compositionally biased region" description="Acidic residues" evidence="10">
    <location>
        <begin position="319"/>
        <end position="346"/>
    </location>
</feature>
<sequence>MLRLGMFIGDRYEVLEPVGSGGMSDVYKGKDHKLNRFVAIKVLKNEFSNDKNFVSKFRIEAQSAAGLAHPNIVNVYDVGEEEGIHYIVMELVEGITLKNYIQKKGKLSVKEAISIAIQMSMGIEAAHNNHIIHRDIKPQNIIISRDGKVKVTDFGIARAASSNTISSNVMGSVHYTSPEQARGGYSDEKSDIYSLGITLYEMLTGRVPFDGDNTVAVAIKHIQDEMDSPRVYSPEIPISLEQIVFKCTQKRADRRYSDMAEVIADLKKSLVSPDEDFVKLVPEENNAKTIMITDDERVKIKSETGKLGYDVKQKHDLQEEKDDGDEDSEEEDLYEDESDEENDTSEDMNPTLEKIMNVLGIVAAIIIALIAIYVAAKAFGVFNGFGSSSTKNKTTVETTEEATEQVEMINVVGKTLEEAKTELNTLGLGIKDSSYENSDMYESGYVIAQDVEKGKKVDKNTTINVTVSTGESTFDLTDVSGLSKDEAVSTLEKEGLTVTTSSQASTSVAKGNVISTSPTAGTSVKKGSSVTVVVSSGSEEVTVPDITEMSEAAAKSALKSAGLAVGTINSSYSSKIEEGYVISQSYTSGKSVSEGTAVDFVVSMGPETGTAQGQSTGTIRIEKSDLPDDFVDGTMRLDLTQNGKTATVVEEDVSASEFPYSRQIIGESGVTTGTVKMYIDGVAVDGTFTITFSE</sequence>
<feature type="domain" description="Protein kinase" evidence="12">
    <location>
        <begin position="12"/>
        <end position="278"/>
    </location>
</feature>
<dbReference type="GO" id="GO:0005524">
    <property type="term" value="F:ATP binding"/>
    <property type="evidence" value="ECO:0007669"/>
    <property type="project" value="UniProtKB-UniRule"/>
</dbReference>
<dbReference type="FunFam" id="1.10.510.10:FF:000021">
    <property type="entry name" value="Serine/threonine protein kinase"/>
    <property type="match status" value="1"/>
</dbReference>
<feature type="transmembrane region" description="Helical" evidence="11">
    <location>
        <begin position="355"/>
        <end position="376"/>
    </location>
</feature>
<dbReference type="Gene3D" id="3.30.200.20">
    <property type="entry name" value="Phosphorylase Kinase, domain 1"/>
    <property type="match status" value="1"/>
</dbReference>
<dbReference type="SMART" id="SM00740">
    <property type="entry name" value="PASTA"/>
    <property type="match status" value="3"/>
</dbReference>
<evidence type="ECO:0000313" key="14">
    <source>
        <dbReference type="EMBL" id="PXV89508.1"/>
    </source>
</evidence>
<evidence type="ECO:0000256" key="1">
    <source>
        <dbReference type="ARBA" id="ARBA00012513"/>
    </source>
</evidence>
<dbReference type="Pfam" id="PF03793">
    <property type="entry name" value="PASTA"/>
    <property type="match status" value="3"/>
</dbReference>
<keyword evidence="4 9" id="KW-0547">Nucleotide-binding</keyword>
<evidence type="ECO:0000256" key="2">
    <source>
        <dbReference type="ARBA" id="ARBA00022527"/>
    </source>
</evidence>
<keyword evidence="3" id="KW-0808">Transferase</keyword>
<dbReference type="Proteomes" id="UP000247523">
    <property type="component" value="Unassembled WGS sequence"/>
</dbReference>
<feature type="domain" description="PASTA" evidence="13">
    <location>
        <begin position="402"/>
        <end position="469"/>
    </location>
</feature>
<evidence type="ECO:0000259" key="13">
    <source>
        <dbReference type="PROSITE" id="PS51178"/>
    </source>
</evidence>
<dbReference type="PANTHER" id="PTHR43289">
    <property type="entry name" value="MITOGEN-ACTIVATED PROTEIN KINASE KINASE KINASE 20-RELATED"/>
    <property type="match status" value="1"/>
</dbReference>
<dbReference type="Gene3D" id="1.10.510.10">
    <property type="entry name" value="Transferase(Phosphotransferase) domain 1"/>
    <property type="match status" value="1"/>
</dbReference>
<evidence type="ECO:0000256" key="6">
    <source>
        <dbReference type="ARBA" id="ARBA00022840"/>
    </source>
</evidence>
<evidence type="ECO:0000256" key="7">
    <source>
        <dbReference type="ARBA" id="ARBA00047899"/>
    </source>
</evidence>
<comment type="catalytic activity">
    <reaction evidence="8">
        <text>L-seryl-[protein] + ATP = O-phospho-L-seryl-[protein] + ADP + H(+)</text>
        <dbReference type="Rhea" id="RHEA:17989"/>
        <dbReference type="Rhea" id="RHEA-COMP:9863"/>
        <dbReference type="Rhea" id="RHEA-COMP:11604"/>
        <dbReference type="ChEBI" id="CHEBI:15378"/>
        <dbReference type="ChEBI" id="CHEBI:29999"/>
        <dbReference type="ChEBI" id="CHEBI:30616"/>
        <dbReference type="ChEBI" id="CHEBI:83421"/>
        <dbReference type="ChEBI" id="CHEBI:456216"/>
        <dbReference type="EC" id="2.7.11.1"/>
    </reaction>
</comment>
<dbReference type="PROSITE" id="PS00107">
    <property type="entry name" value="PROTEIN_KINASE_ATP"/>
    <property type="match status" value="1"/>
</dbReference>
<dbReference type="InterPro" id="IPR005543">
    <property type="entry name" value="PASTA_dom"/>
</dbReference>
<evidence type="ECO:0000256" key="11">
    <source>
        <dbReference type="SAM" id="Phobius"/>
    </source>
</evidence>
<keyword evidence="5 14" id="KW-0418">Kinase</keyword>
<dbReference type="EMBL" id="QICS01000006">
    <property type="protein sequence ID" value="PXV89508.1"/>
    <property type="molecule type" value="Genomic_DNA"/>
</dbReference>
<dbReference type="InterPro" id="IPR011009">
    <property type="entry name" value="Kinase-like_dom_sf"/>
</dbReference>
<dbReference type="SMART" id="SM00220">
    <property type="entry name" value="S_TKc"/>
    <property type="match status" value="1"/>
</dbReference>